<dbReference type="AlphaFoldDB" id="A0A2J6QJE5"/>
<evidence type="ECO:0000313" key="3">
    <source>
        <dbReference type="Proteomes" id="UP000235672"/>
    </source>
</evidence>
<reference evidence="2 3" key="1">
    <citation type="submission" date="2016-05" db="EMBL/GenBank/DDBJ databases">
        <title>A degradative enzymes factory behind the ericoid mycorrhizal symbiosis.</title>
        <authorList>
            <consortium name="DOE Joint Genome Institute"/>
            <person name="Martino E."/>
            <person name="Morin E."/>
            <person name="Grelet G."/>
            <person name="Kuo A."/>
            <person name="Kohler A."/>
            <person name="Daghino S."/>
            <person name="Barry K."/>
            <person name="Choi C."/>
            <person name="Cichocki N."/>
            <person name="Clum A."/>
            <person name="Copeland A."/>
            <person name="Hainaut M."/>
            <person name="Haridas S."/>
            <person name="Labutti K."/>
            <person name="Lindquist E."/>
            <person name="Lipzen A."/>
            <person name="Khouja H.-R."/>
            <person name="Murat C."/>
            <person name="Ohm R."/>
            <person name="Olson A."/>
            <person name="Spatafora J."/>
            <person name="Veneault-Fourrey C."/>
            <person name="Henrissat B."/>
            <person name="Grigoriev I."/>
            <person name="Martin F."/>
            <person name="Perotto S."/>
        </authorList>
    </citation>
    <scope>NUCLEOTIDE SEQUENCE [LARGE SCALE GENOMIC DNA]</scope>
    <source>
        <strain evidence="2 3">UAMH 7357</strain>
    </source>
</reference>
<feature type="chain" id="PRO_5014349827" evidence="1">
    <location>
        <begin position="26"/>
        <end position="100"/>
    </location>
</feature>
<name>A0A2J6QJE5_9HELO</name>
<sequence length="100" mass="11059">MAMAVREKLLQILKSLLVLVLTVVAESELDGFRDICLSIARVATRLNAQLVTSRETNHITFFWPYPGQKFDYTSCNRSDGNSYSVGEARMVKSLNSGASG</sequence>
<feature type="signal peptide" evidence="1">
    <location>
        <begin position="1"/>
        <end position="25"/>
    </location>
</feature>
<dbReference type="Proteomes" id="UP000235672">
    <property type="component" value="Unassembled WGS sequence"/>
</dbReference>
<keyword evidence="1" id="KW-0732">Signal</keyword>
<evidence type="ECO:0000256" key="1">
    <source>
        <dbReference type="SAM" id="SignalP"/>
    </source>
</evidence>
<keyword evidence="3" id="KW-1185">Reference proteome</keyword>
<proteinExistence type="predicted"/>
<dbReference type="EMBL" id="KZ613468">
    <property type="protein sequence ID" value="PMD26387.1"/>
    <property type="molecule type" value="Genomic_DNA"/>
</dbReference>
<gene>
    <name evidence="2" type="ORF">NA56DRAFT_698568</name>
</gene>
<dbReference type="OrthoDB" id="10653195at2759"/>
<accession>A0A2J6QJE5</accession>
<evidence type="ECO:0000313" key="2">
    <source>
        <dbReference type="EMBL" id="PMD26387.1"/>
    </source>
</evidence>
<organism evidence="2 3">
    <name type="scientific">Hyaloscypha hepaticicola</name>
    <dbReference type="NCBI Taxonomy" id="2082293"/>
    <lineage>
        <taxon>Eukaryota</taxon>
        <taxon>Fungi</taxon>
        <taxon>Dikarya</taxon>
        <taxon>Ascomycota</taxon>
        <taxon>Pezizomycotina</taxon>
        <taxon>Leotiomycetes</taxon>
        <taxon>Helotiales</taxon>
        <taxon>Hyaloscyphaceae</taxon>
        <taxon>Hyaloscypha</taxon>
    </lineage>
</organism>
<protein>
    <submittedName>
        <fullName evidence="2">Uncharacterized protein</fullName>
    </submittedName>
</protein>